<dbReference type="RefSeq" id="WP_012954444.1">
    <property type="nucleotide sequence ID" value="NC_013771.1"/>
</dbReference>
<dbReference type="InterPro" id="IPR001608">
    <property type="entry name" value="Ala_racemase_N"/>
</dbReference>
<dbReference type="STRING" id="1453429.UCYN_10820"/>
<dbReference type="PATRIC" id="fig|713887.8.peg.1015"/>
<feature type="modified residue" description="N6-(pyridoxal phosphate)lysine" evidence="2 3">
    <location>
        <position position="25"/>
    </location>
</feature>
<evidence type="ECO:0000256" key="4">
    <source>
        <dbReference type="RuleBase" id="RU004514"/>
    </source>
</evidence>
<dbReference type="Proteomes" id="UP000001405">
    <property type="component" value="Chromosome"/>
</dbReference>
<name>D3EQK7_ATETH</name>
<evidence type="ECO:0000256" key="3">
    <source>
        <dbReference type="PIRSR" id="PIRSR004848-1"/>
    </source>
</evidence>
<evidence type="ECO:0000313" key="7">
    <source>
        <dbReference type="Proteomes" id="UP000001405"/>
    </source>
</evidence>
<dbReference type="KEGG" id="cyu:UCYN_10820"/>
<dbReference type="HOGENOM" id="CLU_059988_1_3_3"/>
<dbReference type="EMBL" id="CP001842">
    <property type="protein sequence ID" value="ADB95757.1"/>
    <property type="molecule type" value="Genomic_DNA"/>
</dbReference>
<reference evidence="6 7" key="1">
    <citation type="journal article" date="2010" name="Nature">
        <title>Metabolic streamlining in an open-ocean nitrogen-fixing cyanobacterium.</title>
        <authorList>
            <person name="Tripp H.J."/>
            <person name="Bench S.R."/>
            <person name="Turk K.A."/>
            <person name="Foster R.A."/>
            <person name="Desany B.A."/>
            <person name="Niazi F."/>
            <person name="Affourtit J.P."/>
            <person name="Zehr J.P."/>
        </authorList>
    </citation>
    <scope>NUCLEOTIDE SEQUENCE [LARGE SCALE GENOMIC DNA]</scope>
    <source>
        <strain evidence="7">ALOHA</strain>
    </source>
</reference>
<dbReference type="Pfam" id="PF01168">
    <property type="entry name" value="Ala_racemase_N"/>
    <property type="match status" value="1"/>
</dbReference>
<dbReference type="PANTHER" id="PTHR10146:SF14">
    <property type="entry name" value="PYRIDOXAL PHOSPHATE HOMEOSTASIS PROTEIN"/>
    <property type="match status" value="1"/>
</dbReference>
<dbReference type="NCBIfam" id="TIGR00044">
    <property type="entry name" value="YggS family pyridoxal phosphate-dependent enzyme"/>
    <property type="match status" value="1"/>
</dbReference>
<evidence type="ECO:0000259" key="5">
    <source>
        <dbReference type="Pfam" id="PF01168"/>
    </source>
</evidence>
<evidence type="ECO:0000256" key="2">
    <source>
        <dbReference type="HAMAP-Rule" id="MF_02087"/>
    </source>
</evidence>
<protein>
    <recommendedName>
        <fullName evidence="2">Pyridoxal phosphate homeostasis protein</fullName>
        <shortName evidence="2">PLP homeostasis protein</shortName>
    </recommendedName>
</protein>
<gene>
    <name evidence="6" type="ordered locus">UCYN_10820</name>
</gene>
<dbReference type="SUPFAM" id="SSF51419">
    <property type="entry name" value="PLP-binding barrel"/>
    <property type="match status" value="1"/>
</dbReference>
<evidence type="ECO:0000313" key="6">
    <source>
        <dbReference type="EMBL" id="ADB95757.1"/>
    </source>
</evidence>
<comment type="function">
    <text evidence="2">Pyridoxal 5'-phosphate (PLP)-binding protein, which is involved in PLP homeostasis.</text>
</comment>
<dbReference type="AlphaFoldDB" id="D3EQK7"/>
<accession>D3EQK7</accession>
<dbReference type="PIRSF" id="PIRSF004848">
    <property type="entry name" value="YBL036c_PLPDEIII"/>
    <property type="match status" value="1"/>
</dbReference>
<feature type="domain" description="Alanine racemase N-terminal" evidence="5">
    <location>
        <begin position="3"/>
        <end position="214"/>
    </location>
</feature>
<dbReference type="InterPro" id="IPR011078">
    <property type="entry name" value="PyrdxlP_homeostasis"/>
</dbReference>
<dbReference type="Gene3D" id="3.20.20.10">
    <property type="entry name" value="Alanine racemase"/>
    <property type="match status" value="1"/>
</dbReference>
<keyword evidence="1 2" id="KW-0663">Pyridoxal phosphate</keyword>
<dbReference type="CDD" id="cd00635">
    <property type="entry name" value="PLPDE_III_YBL036c_like"/>
    <property type="match status" value="1"/>
</dbReference>
<dbReference type="InterPro" id="IPR029066">
    <property type="entry name" value="PLP-binding_barrel"/>
</dbReference>
<organism evidence="7">
    <name type="scientific">Atelocyanobacterium thalassa (isolate ALOHA)</name>
    <dbReference type="NCBI Taxonomy" id="1453429"/>
    <lineage>
        <taxon>Bacteria</taxon>
        <taxon>Bacillati</taxon>
        <taxon>Cyanobacteriota</taxon>
        <taxon>Cyanophyceae</taxon>
        <taxon>Oscillatoriophycideae</taxon>
        <taxon>Chroococcales</taxon>
        <taxon>Aphanothecaceae</taxon>
        <taxon>Candidatus Atelocyanobacterium</taxon>
        <taxon>Candidatus Atelocyanobacterium thalassae</taxon>
    </lineage>
</organism>
<comment type="similarity">
    <text evidence="2 4">Belongs to the pyridoxal phosphate-binding protein YggS/PROSC family.</text>
</comment>
<dbReference type="HAMAP" id="MF_02087">
    <property type="entry name" value="PLP_homeostasis"/>
    <property type="match status" value="1"/>
</dbReference>
<dbReference type="PROSITE" id="PS01211">
    <property type="entry name" value="UPF0001"/>
    <property type="match status" value="1"/>
</dbReference>
<sequence length="218" mass="25298">MEINKRITQIRSEIPSSVSLIVVSKQQSVESIKEAYNSGIRDFAENRLQEALEKQEELKEYDDISWHFIGHLQTNKAKKVLENFNWIHSVDSLRLAQHLNQIIEKISASPYICLQVKAMPDPDKYGWLPETLWEDLHELEKCKNLMIRGLMTILPLNLSTNESLHAFQKVQTLAQDINEKSSLFLKELSMGMSNDYLLAIQKNTTMIRLGRTIFEPKR</sequence>
<keyword evidence="7" id="KW-1185">Reference proteome</keyword>
<dbReference type="OrthoDB" id="9804072at2"/>
<proteinExistence type="inferred from homology"/>
<dbReference type="PANTHER" id="PTHR10146">
    <property type="entry name" value="PROLINE SYNTHETASE CO-TRANSCRIBED BACTERIAL HOMOLOG PROTEIN"/>
    <property type="match status" value="1"/>
</dbReference>
<dbReference type="GO" id="GO:0030170">
    <property type="term" value="F:pyridoxal phosphate binding"/>
    <property type="evidence" value="ECO:0007669"/>
    <property type="project" value="UniProtKB-UniRule"/>
</dbReference>
<comment type="cofactor">
    <cofactor evidence="3">
        <name>pyridoxal 5'-phosphate</name>
        <dbReference type="ChEBI" id="CHEBI:597326"/>
    </cofactor>
</comment>
<evidence type="ECO:0000256" key="1">
    <source>
        <dbReference type="ARBA" id="ARBA00022898"/>
    </source>
</evidence>